<gene>
    <name evidence="4" type="ORF">J2S55_004789</name>
</gene>
<dbReference type="Proteomes" id="UP001230426">
    <property type="component" value="Unassembled WGS sequence"/>
</dbReference>
<evidence type="ECO:0000256" key="2">
    <source>
        <dbReference type="SAM" id="MobiDB-lite"/>
    </source>
</evidence>
<dbReference type="InterPro" id="IPR011576">
    <property type="entry name" value="Pyridox_Oxase_N"/>
</dbReference>
<evidence type="ECO:0000313" key="5">
    <source>
        <dbReference type="Proteomes" id="UP001230426"/>
    </source>
</evidence>
<feature type="region of interest" description="Disordered" evidence="2">
    <location>
        <begin position="1"/>
        <end position="33"/>
    </location>
</feature>
<dbReference type="SUPFAM" id="SSF50475">
    <property type="entry name" value="FMN-binding split barrel"/>
    <property type="match status" value="1"/>
</dbReference>
<dbReference type="EMBL" id="JAUSRB010000002">
    <property type="protein sequence ID" value="MDP9865523.1"/>
    <property type="molecule type" value="Genomic_DNA"/>
</dbReference>
<dbReference type="RefSeq" id="WP_306865000.1">
    <property type="nucleotide sequence ID" value="NZ_JAUSRB010000002.1"/>
</dbReference>
<dbReference type="NCBIfam" id="TIGR03618">
    <property type="entry name" value="Rv1155_F420"/>
    <property type="match status" value="1"/>
</dbReference>
<reference evidence="4 5" key="1">
    <citation type="submission" date="2023-07" db="EMBL/GenBank/DDBJ databases">
        <title>Sequencing the genomes of 1000 actinobacteria strains.</title>
        <authorList>
            <person name="Klenk H.-P."/>
        </authorList>
    </citation>
    <scope>NUCLEOTIDE SEQUENCE [LARGE SCALE GENOMIC DNA]</scope>
    <source>
        <strain evidence="4 5">DSM 44109</strain>
    </source>
</reference>
<evidence type="ECO:0000259" key="3">
    <source>
        <dbReference type="Pfam" id="PF01243"/>
    </source>
</evidence>
<organism evidence="4 5">
    <name type="scientific">Streptosporangium brasiliense</name>
    <dbReference type="NCBI Taxonomy" id="47480"/>
    <lineage>
        <taxon>Bacteria</taxon>
        <taxon>Bacillati</taxon>
        <taxon>Actinomycetota</taxon>
        <taxon>Actinomycetes</taxon>
        <taxon>Streptosporangiales</taxon>
        <taxon>Streptosporangiaceae</taxon>
        <taxon>Streptosporangium</taxon>
    </lineage>
</organism>
<dbReference type="InterPro" id="IPR019920">
    <property type="entry name" value="F420-binding_dom_put"/>
</dbReference>
<comment type="caution">
    <text evidence="4">The sequence shown here is derived from an EMBL/GenBank/DDBJ whole genome shotgun (WGS) entry which is preliminary data.</text>
</comment>
<evidence type="ECO:0000313" key="4">
    <source>
        <dbReference type="EMBL" id="MDP9865523.1"/>
    </source>
</evidence>
<protein>
    <submittedName>
        <fullName evidence="4">PPOX class probable F420-dependent enzyme</fullName>
    </submittedName>
</protein>
<accession>A0ABT9R8N7</accession>
<feature type="compositionally biased region" description="Low complexity" evidence="2">
    <location>
        <begin position="16"/>
        <end position="29"/>
    </location>
</feature>
<feature type="compositionally biased region" description="Polar residues" evidence="2">
    <location>
        <begin position="1"/>
        <end position="13"/>
    </location>
</feature>
<proteinExistence type="predicted"/>
<dbReference type="InterPro" id="IPR052019">
    <property type="entry name" value="F420H2_bilvrd_red/Heme_oxyg"/>
</dbReference>
<keyword evidence="1" id="KW-0560">Oxidoreductase</keyword>
<dbReference type="PANTHER" id="PTHR35176">
    <property type="entry name" value="HEME OXYGENASE HI_0854-RELATED"/>
    <property type="match status" value="1"/>
</dbReference>
<name>A0ABT9R8N7_9ACTN</name>
<dbReference type="PANTHER" id="PTHR35176:SF2">
    <property type="entry name" value="F420H(2)-DEPENDENT REDUCTASE RV1155"/>
    <property type="match status" value="1"/>
</dbReference>
<dbReference type="Gene3D" id="2.30.110.10">
    <property type="entry name" value="Electron Transport, Fmn-binding Protein, Chain A"/>
    <property type="match status" value="1"/>
</dbReference>
<evidence type="ECO:0000256" key="1">
    <source>
        <dbReference type="ARBA" id="ARBA00023002"/>
    </source>
</evidence>
<sequence length="174" mass="18921">MNTDTNTNANENGTVPAEEAPKPGAGPAPRVLTQEELSGLLREQRSGVLASVRQSGHPHLSTVLYHWDPEERVLRISTTADRLKTRQLRRDPHAALHVDGPDMWSFAVAEGEAEVSEVTAVPGDAVGRELLALTPGFEDPADEAAFLEQMVADRRVVIRIRVSRLYGTALDIPG</sequence>
<dbReference type="InterPro" id="IPR012349">
    <property type="entry name" value="Split_barrel_FMN-bd"/>
</dbReference>
<keyword evidence="5" id="KW-1185">Reference proteome</keyword>
<feature type="domain" description="Pyridoxamine 5'-phosphate oxidase N-terminal" evidence="3">
    <location>
        <begin position="34"/>
        <end position="165"/>
    </location>
</feature>
<dbReference type="Pfam" id="PF01243">
    <property type="entry name" value="PNPOx_N"/>
    <property type="match status" value="1"/>
</dbReference>